<sequence>MPTHLQRLSLTAAAVNSLGLGVRLSPCDCIMCGASFWGTVQELHLAANHGSRPVVLRGDAPLAALQPVLGRPSSILVWLDHLLPAMRSCTSLALTCPAMLLCYGSAGAPAAVAAQPAQPVALRFLSRLAWLLESRPQLRQLTIEARDVVLGARPVVFDPDAWLRLKPARVPVNSFHFECGHGFIAAYQLLDDGTMCLRMQRSDAA</sequence>
<reference evidence="1" key="1">
    <citation type="submission" date="2020-11" db="EMBL/GenBank/DDBJ databases">
        <title>Chlorella ohadii genome sequencing and assembly.</title>
        <authorList>
            <person name="Murik O."/>
            <person name="Treves H."/>
            <person name="Kedem I."/>
            <person name="Shotland Y."/>
            <person name="Kaplan A."/>
        </authorList>
    </citation>
    <scope>NUCLEOTIDE SEQUENCE</scope>
    <source>
        <strain evidence="1">1</strain>
    </source>
</reference>
<evidence type="ECO:0000313" key="2">
    <source>
        <dbReference type="Proteomes" id="UP001205105"/>
    </source>
</evidence>
<keyword evidence="2" id="KW-1185">Reference proteome</keyword>
<dbReference type="EMBL" id="JADXDR010000050">
    <property type="protein sequence ID" value="KAI7842642.1"/>
    <property type="molecule type" value="Genomic_DNA"/>
</dbReference>
<organism evidence="1 2">
    <name type="scientific">Chlorella ohadii</name>
    <dbReference type="NCBI Taxonomy" id="2649997"/>
    <lineage>
        <taxon>Eukaryota</taxon>
        <taxon>Viridiplantae</taxon>
        <taxon>Chlorophyta</taxon>
        <taxon>core chlorophytes</taxon>
        <taxon>Trebouxiophyceae</taxon>
        <taxon>Chlorellales</taxon>
        <taxon>Chlorellaceae</taxon>
        <taxon>Chlorella clade</taxon>
        <taxon>Chlorella</taxon>
    </lineage>
</organism>
<name>A0AAD5DQZ2_9CHLO</name>
<comment type="caution">
    <text evidence="1">The sequence shown here is derived from an EMBL/GenBank/DDBJ whole genome shotgun (WGS) entry which is preliminary data.</text>
</comment>
<dbReference type="AlphaFoldDB" id="A0AAD5DQZ2"/>
<accession>A0AAD5DQZ2</accession>
<protein>
    <submittedName>
        <fullName evidence="1">Uncharacterized protein</fullName>
    </submittedName>
</protein>
<gene>
    <name evidence="1" type="ORF">COHA_003746</name>
</gene>
<dbReference type="Proteomes" id="UP001205105">
    <property type="component" value="Unassembled WGS sequence"/>
</dbReference>
<proteinExistence type="predicted"/>
<evidence type="ECO:0000313" key="1">
    <source>
        <dbReference type="EMBL" id="KAI7842642.1"/>
    </source>
</evidence>